<dbReference type="EMBL" id="JANBPG010000761">
    <property type="protein sequence ID" value="KAJ1893957.1"/>
    <property type="molecule type" value="Genomic_DNA"/>
</dbReference>
<evidence type="ECO:0000313" key="1">
    <source>
        <dbReference type="EMBL" id="KAJ1893957.1"/>
    </source>
</evidence>
<evidence type="ECO:0000313" key="2">
    <source>
        <dbReference type="Proteomes" id="UP001150581"/>
    </source>
</evidence>
<dbReference type="Proteomes" id="UP001150581">
    <property type="component" value="Unassembled WGS sequence"/>
</dbReference>
<sequence>MKTGFVSMALIGAVLSTVLLADNVSTPAVSTITLAQLNQAVPARASDTSCAAASIPSECAPNSRAATAINKAIAKYGVTGRGEIIAIISLMAFESADWQYNINHFPGRAGQGTRAMLMYNWIEQYAKQVHAQDASKLLATAGVGNTEAMNKVRKLVLGDDDSFGAAFWYLVTAAPAYHNSPNKLREGNVEDFKDYVVNGVGAGWEDKRQSVWARVNNALGA</sequence>
<gene>
    <name evidence="1" type="ORF">LPJ66_005466</name>
</gene>
<keyword evidence="2" id="KW-1185">Reference proteome</keyword>
<comment type="caution">
    <text evidence="1">The sequence shown here is derived from an EMBL/GenBank/DDBJ whole genome shotgun (WGS) entry which is preliminary data.</text>
</comment>
<reference evidence="1" key="1">
    <citation type="submission" date="2022-07" db="EMBL/GenBank/DDBJ databases">
        <title>Phylogenomic reconstructions and comparative analyses of Kickxellomycotina fungi.</title>
        <authorList>
            <person name="Reynolds N.K."/>
            <person name="Stajich J.E."/>
            <person name="Barry K."/>
            <person name="Grigoriev I.V."/>
            <person name="Crous P."/>
            <person name="Smith M.E."/>
        </authorList>
    </citation>
    <scope>NUCLEOTIDE SEQUENCE</scope>
    <source>
        <strain evidence="1">Benny 63K</strain>
    </source>
</reference>
<organism evidence="1 2">
    <name type="scientific">Kickxella alabastrina</name>
    <dbReference type="NCBI Taxonomy" id="61397"/>
    <lineage>
        <taxon>Eukaryota</taxon>
        <taxon>Fungi</taxon>
        <taxon>Fungi incertae sedis</taxon>
        <taxon>Zoopagomycota</taxon>
        <taxon>Kickxellomycotina</taxon>
        <taxon>Kickxellomycetes</taxon>
        <taxon>Kickxellales</taxon>
        <taxon>Kickxellaceae</taxon>
        <taxon>Kickxella</taxon>
    </lineage>
</organism>
<proteinExistence type="predicted"/>
<accession>A0ACC1IGR4</accession>
<name>A0ACC1IGR4_9FUNG</name>
<protein>
    <submittedName>
        <fullName evidence="1">Uncharacterized protein</fullName>
    </submittedName>
</protein>